<dbReference type="Gene3D" id="3.90.220.20">
    <property type="entry name" value="DNA methylase specificity domains"/>
    <property type="match status" value="2"/>
</dbReference>
<comment type="caution">
    <text evidence="5">The sequence shown here is derived from an EMBL/GenBank/DDBJ whole genome shotgun (WGS) entry which is preliminary data.</text>
</comment>
<organism evidence="5 6">
    <name type="scientific">Parabacteroides distasonis str. 3776 D15 i</name>
    <dbReference type="NCBI Taxonomy" id="1339342"/>
    <lineage>
        <taxon>Bacteria</taxon>
        <taxon>Pseudomonadati</taxon>
        <taxon>Bacteroidota</taxon>
        <taxon>Bacteroidia</taxon>
        <taxon>Bacteroidales</taxon>
        <taxon>Tannerellaceae</taxon>
        <taxon>Parabacteroides</taxon>
    </lineage>
</organism>
<dbReference type="Proteomes" id="UP000027850">
    <property type="component" value="Unassembled WGS sequence"/>
</dbReference>
<dbReference type="InterPro" id="IPR052021">
    <property type="entry name" value="Type-I_RS_S_subunit"/>
</dbReference>
<dbReference type="SUPFAM" id="SSF116734">
    <property type="entry name" value="DNA methylase specificity domain"/>
    <property type="match status" value="2"/>
</dbReference>
<evidence type="ECO:0000256" key="3">
    <source>
        <dbReference type="ARBA" id="ARBA00023125"/>
    </source>
</evidence>
<feature type="domain" description="Type I restriction modification DNA specificity" evidence="4">
    <location>
        <begin position="178"/>
        <end position="335"/>
    </location>
</feature>
<dbReference type="AlphaFoldDB" id="A0AB34LCH9"/>
<evidence type="ECO:0000313" key="5">
    <source>
        <dbReference type="EMBL" id="KDS37718.1"/>
    </source>
</evidence>
<protein>
    <submittedName>
        <fullName evidence="5">Type I restriction modification DNA specificity domain protein</fullName>
    </submittedName>
</protein>
<dbReference type="RefSeq" id="WP_036617942.1">
    <property type="nucleotide sequence ID" value="NZ_JNHK01000088.1"/>
</dbReference>
<keyword evidence="2" id="KW-0680">Restriction system</keyword>
<dbReference type="PANTHER" id="PTHR30408:SF12">
    <property type="entry name" value="TYPE I RESTRICTION ENZYME MJAVIII SPECIFICITY SUBUNIT"/>
    <property type="match status" value="1"/>
</dbReference>
<evidence type="ECO:0000313" key="6">
    <source>
        <dbReference type="Proteomes" id="UP000027850"/>
    </source>
</evidence>
<dbReference type="GO" id="GO:0009307">
    <property type="term" value="P:DNA restriction-modification system"/>
    <property type="evidence" value="ECO:0007669"/>
    <property type="project" value="UniProtKB-KW"/>
</dbReference>
<dbReference type="GO" id="GO:0003677">
    <property type="term" value="F:DNA binding"/>
    <property type="evidence" value="ECO:0007669"/>
    <property type="project" value="UniProtKB-KW"/>
</dbReference>
<sequence length="457" mass="52385">MKIQKLKELFKFAPKSKMKAGDGADEGNFLFYTSSLVVSKRTDKPQYYQEALILGTGGSASIHYAANPFSTSTDCIVVTPKSEDFKTKFVYYYLLGNLHLLEKGFKGAGLKHISKTYIENIDIPIFPIDIQNKIVSVLDKANALISDRKESLQLLEDLLRAIFLDMFQNDLIEYKQSKKTLADIATIVSGLTKGRKTKSSTLSDVPYLRVANAQDGYFDFSEVKTIQATPDEIEKYNIIKGDLLITEGGDCDKLGRGAVWEFEENKYIYQNHLFRLRINSTDDYSPYWLIQLLRSEFGKYYFLRQAKQTTGIATINKRQVSNFPIPNSPFEKQKEFEEQYIAIHKRKQKLSISLNEISTLFNSILQKAFNGELNFNIDADLDALIKVVDLEKKVNDLSKITSDIAYLQRLIDKINYNEFEDRDLYNKAKHAIFQLLKEGDKVEQVYNENKNISLALK</sequence>
<dbReference type="Pfam" id="PF01420">
    <property type="entry name" value="Methylase_S"/>
    <property type="match status" value="2"/>
</dbReference>
<dbReference type="PANTHER" id="PTHR30408">
    <property type="entry name" value="TYPE-1 RESTRICTION ENZYME ECOKI SPECIFICITY PROTEIN"/>
    <property type="match status" value="1"/>
</dbReference>
<evidence type="ECO:0000256" key="1">
    <source>
        <dbReference type="ARBA" id="ARBA00010923"/>
    </source>
</evidence>
<evidence type="ECO:0000259" key="4">
    <source>
        <dbReference type="Pfam" id="PF01420"/>
    </source>
</evidence>
<dbReference type="EMBL" id="JNHK01000088">
    <property type="protein sequence ID" value="KDS37718.1"/>
    <property type="molecule type" value="Genomic_DNA"/>
</dbReference>
<evidence type="ECO:0000256" key="2">
    <source>
        <dbReference type="ARBA" id="ARBA00022747"/>
    </source>
</evidence>
<proteinExistence type="inferred from homology"/>
<dbReference type="InterPro" id="IPR044946">
    <property type="entry name" value="Restrct_endonuc_typeI_TRD_sf"/>
</dbReference>
<dbReference type="CDD" id="cd17253">
    <property type="entry name" value="RMtype1_S_Eco933I-TRD2-CR2_like"/>
    <property type="match status" value="1"/>
</dbReference>
<reference evidence="5 6" key="1">
    <citation type="submission" date="2014-04" db="EMBL/GenBank/DDBJ databases">
        <authorList>
            <person name="Sears C."/>
            <person name="Carroll K."/>
            <person name="Sack B.R."/>
            <person name="Qadri F."/>
            <person name="Myers L.L."/>
            <person name="Chung G.-T."/>
            <person name="Escheverria P."/>
            <person name="Fraser C.M."/>
            <person name="Sadzewicz L."/>
            <person name="Shefchek K.A."/>
            <person name="Tallon L."/>
            <person name="Das S.P."/>
            <person name="Daugherty S."/>
            <person name="Mongodin E.F."/>
        </authorList>
    </citation>
    <scope>NUCLEOTIDE SEQUENCE [LARGE SCALE GENOMIC DNA]</scope>
    <source>
        <strain evidence="5 6">3776 D15 i</strain>
    </source>
</reference>
<comment type="similarity">
    <text evidence="1">Belongs to the type-I restriction system S methylase family.</text>
</comment>
<accession>A0AB34LCH9</accession>
<feature type="domain" description="Type I restriction modification DNA specificity" evidence="4">
    <location>
        <begin position="2"/>
        <end position="149"/>
    </location>
</feature>
<name>A0AB34LCH9_PARDI</name>
<keyword evidence="3" id="KW-0238">DNA-binding</keyword>
<dbReference type="InterPro" id="IPR000055">
    <property type="entry name" value="Restrct_endonuc_typeI_TRD"/>
</dbReference>
<gene>
    <name evidence="5" type="ORF">M091_0238</name>
</gene>